<dbReference type="Proteomes" id="UP001157418">
    <property type="component" value="Unassembled WGS sequence"/>
</dbReference>
<keyword evidence="2" id="KW-0732">Signal</keyword>
<feature type="signal peptide" evidence="2">
    <location>
        <begin position="1"/>
        <end position="26"/>
    </location>
</feature>
<dbReference type="AlphaFoldDB" id="A0AAU9MQU1"/>
<feature type="region of interest" description="Disordered" evidence="1">
    <location>
        <begin position="98"/>
        <end position="120"/>
    </location>
</feature>
<feature type="compositionally biased region" description="Basic and acidic residues" evidence="1">
    <location>
        <begin position="98"/>
        <end position="112"/>
    </location>
</feature>
<protein>
    <submittedName>
        <fullName evidence="3">Uncharacterized protein</fullName>
    </submittedName>
</protein>
<keyword evidence="4" id="KW-1185">Reference proteome</keyword>
<feature type="chain" id="PRO_5043751061" evidence="2">
    <location>
        <begin position="27"/>
        <end position="138"/>
    </location>
</feature>
<gene>
    <name evidence="3" type="ORF">LVIROSA_LOCUS17048</name>
</gene>
<reference evidence="3 4" key="1">
    <citation type="submission" date="2022-01" db="EMBL/GenBank/DDBJ databases">
        <authorList>
            <person name="Xiong W."/>
            <person name="Schranz E."/>
        </authorList>
    </citation>
    <scope>NUCLEOTIDE SEQUENCE [LARGE SCALE GENOMIC DNA]</scope>
</reference>
<sequence>MWHGYFKRVLSGWWTWLSSPLGLVKRRRCAWPPAWRGEGQAVCEQVVTGKFVFGEPSVVVEHTQGMHDAVKSFMETDFASYLRLGELDMEGLRQLCRDQDAKGDHPEGDSSKTRPSSNPPGGLCWPPVIMCPYFFLLR</sequence>
<name>A0AAU9MQU1_9ASTR</name>
<organism evidence="3 4">
    <name type="scientific">Lactuca virosa</name>
    <dbReference type="NCBI Taxonomy" id="75947"/>
    <lineage>
        <taxon>Eukaryota</taxon>
        <taxon>Viridiplantae</taxon>
        <taxon>Streptophyta</taxon>
        <taxon>Embryophyta</taxon>
        <taxon>Tracheophyta</taxon>
        <taxon>Spermatophyta</taxon>
        <taxon>Magnoliopsida</taxon>
        <taxon>eudicotyledons</taxon>
        <taxon>Gunneridae</taxon>
        <taxon>Pentapetalae</taxon>
        <taxon>asterids</taxon>
        <taxon>campanulids</taxon>
        <taxon>Asterales</taxon>
        <taxon>Asteraceae</taxon>
        <taxon>Cichorioideae</taxon>
        <taxon>Cichorieae</taxon>
        <taxon>Lactucinae</taxon>
        <taxon>Lactuca</taxon>
    </lineage>
</organism>
<evidence type="ECO:0000256" key="2">
    <source>
        <dbReference type="SAM" id="SignalP"/>
    </source>
</evidence>
<evidence type="ECO:0000256" key="1">
    <source>
        <dbReference type="SAM" id="MobiDB-lite"/>
    </source>
</evidence>
<proteinExistence type="predicted"/>
<evidence type="ECO:0000313" key="3">
    <source>
        <dbReference type="EMBL" id="CAH1430253.1"/>
    </source>
</evidence>
<evidence type="ECO:0000313" key="4">
    <source>
        <dbReference type="Proteomes" id="UP001157418"/>
    </source>
</evidence>
<accession>A0AAU9MQU1</accession>
<comment type="caution">
    <text evidence="3">The sequence shown here is derived from an EMBL/GenBank/DDBJ whole genome shotgun (WGS) entry which is preliminary data.</text>
</comment>
<dbReference type="EMBL" id="CAKMRJ010003334">
    <property type="protein sequence ID" value="CAH1430253.1"/>
    <property type="molecule type" value="Genomic_DNA"/>
</dbReference>